<dbReference type="GeneID" id="25275239"/>
<dbReference type="InterPro" id="IPR029132">
    <property type="entry name" value="CBAH/NAAA_C"/>
</dbReference>
<dbReference type="PANTHER" id="PTHR35527">
    <property type="entry name" value="CHOLOYLGLYCINE HYDROLASE"/>
    <property type="match status" value="1"/>
</dbReference>
<organism evidence="5 6">
    <name type="scientific">Exophiala aquamarina CBS 119918</name>
    <dbReference type="NCBI Taxonomy" id="1182545"/>
    <lineage>
        <taxon>Eukaryota</taxon>
        <taxon>Fungi</taxon>
        <taxon>Dikarya</taxon>
        <taxon>Ascomycota</taxon>
        <taxon>Pezizomycotina</taxon>
        <taxon>Eurotiomycetes</taxon>
        <taxon>Chaetothyriomycetidae</taxon>
        <taxon>Chaetothyriales</taxon>
        <taxon>Herpotrichiellaceae</taxon>
        <taxon>Exophiala</taxon>
    </lineage>
</organism>
<name>A0A072Q359_9EURO</name>
<dbReference type="InterPro" id="IPR029055">
    <property type="entry name" value="Ntn_hydrolases_N"/>
</dbReference>
<reference evidence="5 6" key="1">
    <citation type="submission" date="2013-03" db="EMBL/GenBank/DDBJ databases">
        <title>The Genome Sequence of Exophiala aquamarina CBS 119918.</title>
        <authorList>
            <consortium name="The Broad Institute Genomics Platform"/>
            <person name="Cuomo C."/>
            <person name="de Hoog S."/>
            <person name="Gorbushina A."/>
            <person name="Walker B."/>
            <person name="Young S.K."/>
            <person name="Zeng Q."/>
            <person name="Gargeya S."/>
            <person name="Fitzgerald M."/>
            <person name="Haas B."/>
            <person name="Abouelleil A."/>
            <person name="Allen A.W."/>
            <person name="Alvarado L."/>
            <person name="Arachchi H.M."/>
            <person name="Berlin A.M."/>
            <person name="Chapman S.B."/>
            <person name="Gainer-Dewar J."/>
            <person name="Goldberg J."/>
            <person name="Griggs A."/>
            <person name="Gujja S."/>
            <person name="Hansen M."/>
            <person name="Howarth C."/>
            <person name="Imamovic A."/>
            <person name="Ireland A."/>
            <person name="Larimer J."/>
            <person name="McCowan C."/>
            <person name="Murphy C."/>
            <person name="Pearson M."/>
            <person name="Poon T.W."/>
            <person name="Priest M."/>
            <person name="Roberts A."/>
            <person name="Saif S."/>
            <person name="Shea T."/>
            <person name="Sisk P."/>
            <person name="Sykes S."/>
            <person name="Wortman J."/>
            <person name="Nusbaum C."/>
            <person name="Birren B."/>
        </authorList>
    </citation>
    <scope>NUCLEOTIDE SEQUENCE [LARGE SCALE GENOMIC DNA]</scope>
    <source>
        <strain evidence="5 6">CBS 119918</strain>
    </source>
</reference>
<dbReference type="PANTHER" id="PTHR35527:SF2">
    <property type="entry name" value="HYDROLASE"/>
    <property type="match status" value="1"/>
</dbReference>
<dbReference type="AlphaFoldDB" id="A0A072Q359"/>
<keyword evidence="3" id="KW-0732">Signal</keyword>
<evidence type="ECO:0000256" key="1">
    <source>
        <dbReference type="ARBA" id="ARBA00006625"/>
    </source>
</evidence>
<dbReference type="HOGENOM" id="CLU_045206_0_1_1"/>
<feature type="domain" description="Choloylglycine hydrolase/NAAA C-terminal" evidence="4">
    <location>
        <begin position="21"/>
        <end position="308"/>
    </location>
</feature>
<sequence>MYFSTLCLATALLARFGVEACSRVTYNAGVDDRFVIGRSMDFVASTNASIYTFPAGLQRNGSVGANSLQWTSKYGSMVTAMYDSVAIDGINTEALTGSVLYLGPSDYGQRNASRPGVAIGFWLQYFLDMYSTVDEAATALQKMDIQVVTATLVPGVSSVGHISLSDKSGDNLILEYLDGKLVMHQGKQYPVMTNDPTFDEQLAIAAYWKPMSNYSLPGTGTPSDRFVRLSYYNGLVPQSGDLVTAVATTAGMIRAVSVPFVPESQINKGLDVWPTLWRVYYDVKDMMFFYESAVAPISIYMSLGDYDLSSKGKVQRLDLADADWEDRYGDMKGKFVESKPFAPVGGV</sequence>
<dbReference type="RefSeq" id="XP_013264905.1">
    <property type="nucleotide sequence ID" value="XM_013409451.1"/>
</dbReference>
<dbReference type="GO" id="GO:0016787">
    <property type="term" value="F:hydrolase activity"/>
    <property type="evidence" value="ECO:0007669"/>
    <property type="project" value="UniProtKB-KW"/>
</dbReference>
<proteinExistence type="inferred from homology"/>
<dbReference type="InterPro" id="IPR052193">
    <property type="entry name" value="Peptidase_C59"/>
</dbReference>
<keyword evidence="6" id="KW-1185">Reference proteome</keyword>
<dbReference type="SUPFAM" id="SSF56235">
    <property type="entry name" value="N-terminal nucleophile aminohydrolases (Ntn hydrolases)"/>
    <property type="match status" value="1"/>
</dbReference>
<evidence type="ECO:0000313" key="6">
    <source>
        <dbReference type="Proteomes" id="UP000027920"/>
    </source>
</evidence>
<dbReference type="Proteomes" id="UP000027920">
    <property type="component" value="Unassembled WGS sequence"/>
</dbReference>
<dbReference type="VEuPathDB" id="FungiDB:A1O9_00287"/>
<dbReference type="OrthoDB" id="63199at2759"/>
<accession>A0A072Q359</accession>
<dbReference type="Pfam" id="PF02275">
    <property type="entry name" value="CBAH"/>
    <property type="match status" value="1"/>
</dbReference>
<feature type="chain" id="PRO_5001681931" description="Choloylglycine hydrolase/NAAA C-terminal domain-containing protein" evidence="3">
    <location>
        <begin position="21"/>
        <end position="347"/>
    </location>
</feature>
<evidence type="ECO:0000256" key="3">
    <source>
        <dbReference type="SAM" id="SignalP"/>
    </source>
</evidence>
<evidence type="ECO:0000256" key="2">
    <source>
        <dbReference type="ARBA" id="ARBA00022801"/>
    </source>
</evidence>
<dbReference type="Gene3D" id="3.60.60.10">
    <property type="entry name" value="Penicillin V Acylase, Chain A"/>
    <property type="match status" value="1"/>
</dbReference>
<gene>
    <name evidence="5" type="ORF">A1O9_00287</name>
</gene>
<protein>
    <recommendedName>
        <fullName evidence="4">Choloylglycine hydrolase/NAAA C-terminal domain-containing protein</fullName>
    </recommendedName>
</protein>
<feature type="signal peptide" evidence="3">
    <location>
        <begin position="1"/>
        <end position="20"/>
    </location>
</feature>
<evidence type="ECO:0000259" key="4">
    <source>
        <dbReference type="Pfam" id="PF02275"/>
    </source>
</evidence>
<keyword evidence="2" id="KW-0378">Hydrolase</keyword>
<evidence type="ECO:0000313" key="5">
    <source>
        <dbReference type="EMBL" id="KEF62315.1"/>
    </source>
</evidence>
<comment type="similarity">
    <text evidence="1">Belongs to the peptidase C59 family.</text>
</comment>
<dbReference type="EMBL" id="AMGV01000001">
    <property type="protein sequence ID" value="KEF62315.1"/>
    <property type="molecule type" value="Genomic_DNA"/>
</dbReference>
<comment type="caution">
    <text evidence="5">The sequence shown here is derived from an EMBL/GenBank/DDBJ whole genome shotgun (WGS) entry which is preliminary data.</text>
</comment>